<proteinExistence type="predicted"/>
<evidence type="ECO:0000313" key="1">
    <source>
        <dbReference type="EMBL" id="CAB4241657.1"/>
    </source>
</evidence>
<gene>
    <name evidence="1" type="ORF">UFOVP71_195</name>
</gene>
<name>A0A6J5TCI4_9CAUD</name>
<organism evidence="1">
    <name type="scientific">uncultured Caudovirales phage</name>
    <dbReference type="NCBI Taxonomy" id="2100421"/>
    <lineage>
        <taxon>Viruses</taxon>
        <taxon>Duplodnaviria</taxon>
        <taxon>Heunggongvirae</taxon>
        <taxon>Uroviricota</taxon>
        <taxon>Caudoviricetes</taxon>
        <taxon>Peduoviridae</taxon>
        <taxon>Maltschvirus</taxon>
        <taxon>Maltschvirus maltsch</taxon>
    </lineage>
</organism>
<protein>
    <submittedName>
        <fullName evidence="1">Uncharacterized protein</fullName>
    </submittedName>
</protein>
<dbReference type="EMBL" id="LR797824">
    <property type="protein sequence ID" value="CAB4241657.1"/>
    <property type="molecule type" value="Genomic_DNA"/>
</dbReference>
<reference evidence="1" key="1">
    <citation type="submission" date="2020-05" db="EMBL/GenBank/DDBJ databases">
        <authorList>
            <person name="Chiriac C."/>
            <person name="Salcher M."/>
            <person name="Ghai R."/>
            <person name="Kavagutti S V."/>
        </authorList>
    </citation>
    <scope>NUCLEOTIDE SEQUENCE</scope>
</reference>
<accession>A0A6J5TCI4</accession>
<sequence>MTRKNKTLLITFADEDYTQELEYSLVDSPATTVWLEQIAPILSDSEQLLHLGVATMPTPERVKRHWDIVRHFVHQANQDHLLDEWIHLSEVLDLERNYQSLFNELRNRCQAYERYAKANNQISLTRKGLNRASIAIDIFELVLNSKSPIHMAWFKSKINKPFVGAFDAGKYLSSSVKAGDLVMTSSMLSRTLTGACQANDPGLLRRRMIDNWTPSSFTMLAFSDFGEDLDATNKWINEQVPPIDGYTATPSYCKIGKLETKLSEKEIVAMLMKAKIDKIEIK</sequence>